<dbReference type="EMBL" id="JAHRWL010000001">
    <property type="protein sequence ID" value="MBV2358807.1"/>
    <property type="molecule type" value="Genomic_DNA"/>
</dbReference>
<accession>A0ABS6N465</accession>
<dbReference type="Pfam" id="PF00034">
    <property type="entry name" value="Cytochrom_C"/>
    <property type="match status" value="1"/>
</dbReference>
<proteinExistence type="predicted"/>
<evidence type="ECO:0000313" key="7">
    <source>
        <dbReference type="Proteomes" id="UP001166293"/>
    </source>
</evidence>
<feature type="domain" description="Cytochrome c" evidence="5">
    <location>
        <begin position="24"/>
        <end position="137"/>
    </location>
</feature>
<name>A0ABS6N465_9RHOB</name>
<reference evidence="6" key="1">
    <citation type="submission" date="2021-06" db="EMBL/GenBank/DDBJ databases">
        <title>Thalassococcus sp. CAU 1522 isolated from sea sand, Republic of Korea.</title>
        <authorList>
            <person name="Kim W."/>
        </authorList>
    </citation>
    <scope>NUCLEOTIDE SEQUENCE</scope>
    <source>
        <strain evidence="6">CAU 1522</strain>
    </source>
</reference>
<organism evidence="6 7">
    <name type="scientific">Thalassococcus arenae</name>
    <dbReference type="NCBI Taxonomy" id="2851652"/>
    <lineage>
        <taxon>Bacteria</taxon>
        <taxon>Pseudomonadati</taxon>
        <taxon>Pseudomonadota</taxon>
        <taxon>Alphaproteobacteria</taxon>
        <taxon>Rhodobacterales</taxon>
        <taxon>Roseobacteraceae</taxon>
        <taxon>Thalassococcus</taxon>
    </lineage>
</organism>
<dbReference type="PROSITE" id="PS51007">
    <property type="entry name" value="CYTC"/>
    <property type="match status" value="1"/>
</dbReference>
<evidence type="ECO:0000313" key="6">
    <source>
        <dbReference type="EMBL" id="MBV2358807.1"/>
    </source>
</evidence>
<evidence type="ECO:0000256" key="3">
    <source>
        <dbReference type="PROSITE-ProRule" id="PRU00433"/>
    </source>
</evidence>
<comment type="caution">
    <text evidence="6">The sequence shown here is derived from an EMBL/GenBank/DDBJ whole genome shotgun (WGS) entry which is preliminary data.</text>
</comment>
<evidence type="ECO:0000259" key="5">
    <source>
        <dbReference type="PROSITE" id="PS51007"/>
    </source>
</evidence>
<dbReference type="InterPro" id="IPR009056">
    <property type="entry name" value="Cyt_c-like_dom"/>
</dbReference>
<dbReference type="RefSeq" id="WP_217776658.1">
    <property type="nucleotide sequence ID" value="NZ_JAHRWL010000001.1"/>
</dbReference>
<gene>
    <name evidence="6" type="ORF">KUH32_03395</name>
</gene>
<keyword evidence="4" id="KW-0732">Signal</keyword>
<keyword evidence="3" id="KW-0349">Heme</keyword>
<evidence type="ECO:0000256" key="1">
    <source>
        <dbReference type="ARBA" id="ARBA00022723"/>
    </source>
</evidence>
<feature type="signal peptide" evidence="4">
    <location>
        <begin position="1"/>
        <end position="21"/>
    </location>
</feature>
<dbReference type="Proteomes" id="UP001166293">
    <property type="component" value="Unassembled WGS sequence"/>
</dbReference>
<keyword evidence="7" id="KW-1185">Reference proteome</keyword>
<evidence type="ECO:0000256" key="4">
    <source>
        <dbReference type="SAM" id="SignalP"/>
    </source>
</evidence>
<feature type="chain" id="PRO_5046700666" evidence="4">
    <location>
        <begin position="22"/>
        <end position="138"/>
    </location>
</feature>
<keyword evidence="2 3" id="KW-0408">Iron</keyword>
<protein>
    <submittedName>
        <fullName evidence="6">C-type cytochrome</fullName>
    </submittedName>
</protein>
<keyword evidence="1 3" id="KW-0479">Metal-binding</keyword>
<sequence length="138" mass="14349">MTFLKTLASAALVLGSGAVHAQDSALVLGKSTFSARCAICHGDDGKGGGEIAGLFSVAPADLTGLSKRAGGAFPFSETYRNIAEGMDKAGHGDSQMPIWGEYFIADSLVDRGVTPDDAAHITQGRILAVVYYLQSIQE</sequence>
<evidence type="ECO:0000256" key="2">
    <source>
        <dbReference type="ARBA" id="ARBA00023004"/>
    </source>
</evidence>